<dbReference type="RefSeq" id="WP_148958504.1">
    <property type="nucleotide sequence ID" value="NZ_QSND01000005.1"/>
</dbReference>
<comment type="caution">
    <text evidence="2">The sequence shown here is derived from an EMBL/GenBank/DDBJ whole genome shotgun (WGS) entry which is preliminary data.</text>
</comment>
<accession>A0A5M8RGQ4</accession>
<dbReference type="EMBL" id="QSND01000005">
    <property type="protein sequence ID" value="KAA6447785.1"/>
    <property type="molecule type" value="Genomic_DNA"/>
</dbReference>
<dbReference type="AlphaFoldDB" id="A0A5M8RGQ4"/>
<sequence length="121" mass="13859">MKGSFRPAVTNDGINEAREEKTRARISKEASEEMKSQLEKSLKNVMDVEVSLSGSRSFKESAEWKKLKQTEMIDGTFNTGRDSQKQVYKQAKAVKKALKDDHYEKSRLTAWTWMRKTGPAL</sequence>
<name>A0A5M8RGQ4_9BACI</name>
<dbReference type="STRING" id="1925020.BTA30_16485"/>
<evidence type="ECO:0000256" key="1">
    <source>
        <dbReference type="SAM" id="MobiDB-lite"/>
    </source>
</evidence>
<reference evidence="2 3" key="1">
    <citation type="submission" date="2018-08" db="EMBL/GenBank/DDBJ databases">
        <title>Bacillus phenotypic plasticity.</title>
        <authorList>
            <person name="Hurtado E."/>
        </authorList>
    </citation>
    <scope>NUCLEOTIDE SEQUENCE [LARGE SCALE GENOMIC DNA]</scope>
    <source>
        <strain evidence="2 3">427</strain>
    </source>
</reference>
<gene>
    <name evidence="2" type="ORF">DX927_21310</name>
</gene>
<organism evidence="2 3">
    <name type="scientific">Bacillus swezeyi</name>
    <dbReference type="NCBI Taxonomy" id="1925020"/>
    <lineage>
        <taxon>Bacteria</taxon>
        <taxon>Bacillati</taxon>
        <taxon>Bacillota</taxon>
        <taxon>Bacilli</taxon>
        <taxon>Bacillales</taxon>
        <taxon>Bacillaceae</taxon>
        <taxon>Bacillus</taxon>
    </lineage>
</organism>
<protein>
    <submittedName>
        <fullName evidence="2">Uncharacterized protein</fullName>
    </submittedName>
</protein>
<dbReference type="Proteomes" id="UP000324326">
    <property type="component" value="Unassembled WGS sequence"/>
</dbReference>
<feature type="compositionally biased region" description="Basic and acidic residues" evidence="1">
    <location>
        <begin position="15"/>
        <end position="33"/>
    </location>
</feature>
<proteinExistence type="predicted"/>
<evidence type="ECO:0000313" key="3">
    <source>
        <dbReference type="Proteomes" id="UP000324326"/>
    </source>
</evidence>
<feature type="region of interest" description="Disordered" evidence="1">
    <location>
        <begin position="1"/>
        <end position="33"/>
    </location>
</feature>
<evidence type="ECO:0000313" key="2">
    <source>
        <dbReference type="EMBL" id="KAA6447785.1"/>
    </source>
</evidence>